<gene>
    <name evidence="1" type="ORF">AVEN_154_1</name>
</gene>
<dbReference type="Proteomes" id="UP000499080">
    <property type="component" value="Unassembled WGS sequence"/>
</dbReference>
<evidence type="ECO:0000313" key="1">
    <source>
        <dbReference type="EMBL" id="GBM10775.1"/>
    </source>
</evidence>
<organism evidence="1 2">
    <name type="scientific">Araneus ventricosus</name>
    <name type="common">Orbweaver spider</name>
    <name type="synonym">Epeira ventricosa</name>
    <dbReference type="NCBI Taxonomy" id="182803"/>
    <lineage>
        <taxon>Eukaryota</taxon>
        <taxon>Metazoa</taxon>
        <taxon>Ecdysozoa</taxon>
        <taxon>Arthropoda</taxon>
        <taxon>Chelicerata</taxon>
        <taxon>Arachnida</taxon>
        <taxon>Araneae</taxon>
        <taxon>Araneomorphae</taxon>
        <taxon>Entelegynae</taxon>
        <taxon>Araneoidea</taxon>
        <taxon>Araneidae</taxon>
        <taxon>Araneus</taxon>
    </lineage>
</organism>
<protein>
    <submittedName>
        <fullName evidence="1">Uncharacterized protein</fullName>
    </submittedName>
</protein>
<proteinExistence type="predicted"/>
<comment type="caution">
    <text evidence="1">The sequence shown here is derived from an EMBL/GenBank/DDBJ whole genome shotgun (WGS) entry which is preliminary data.</text>
</comment>
<reference evidence="1 2" key="1">
    <citation type="journal article" date="2019" name="Sci. Rep.">
        <title>Orb-weaving spider Araneus ventricosus genome elucidates the spidroin gene catalogue.</title>
        <authorList>
            <person name="Kono N."/>
            <person name="Nakamura H."/>
            <person name="Ohtoshi R."/>
            <person name="Moran D.A.P."/>
            <person name="Shinohara A."/>
            <person name="Yoshida Y."/>
            <person name="Fujiwara M."/>
            <person name="Mori M."/>
            <person name="Tomita M."/>
            <person name="Arakawa K."/>
        </authorList>
    </citation>
    <scope>NUCLEOTIDE SEQUENCE [LARGE SCALE GENOMIC DNA]</scope>
</reference>
<accession>A0A4Y2D5D6</accession>
<name>A0A4Y2D5D6_ARAVE</name>
<dbReference type="AlphaFoldDB" id="A0A4Y2D5D6"/>
<dbReference type="OrthoDB" id="10053386at2759"/>
<keyword evidence="2" id="KW-1185">Reference proteome</keyword>
<sequence>MHEKSYSIIRLPVHLPDMQPVYFYDDEERQAIERAAKRNTMLTAWFELNRIDPEANRYLYADIPKHFVWKNNKWERRVRLGDRIVSRLYSASPKDTERFHLRMLLFHVPGAKSFEKSLQRYDGIF</sequence>
<evidence type="ECO:0000313" key="2">
    <source>
        <dbReference type="Proteomes" id="UP000499080"/>
    </source>
</evidence>
<dbReference type="EMBL" id="BGPR01000290">
    <property type="protein sequence ID" value="GBM10775.1"/>
    <property type="molecule type" value="Genomic_DNA"/>
</dbReference>